<dbReference type="InterPro" id="IPR000792">
    <property type="entry name" value="Tscrpt_reg_LuxR_C"/>
</dbReference>
<proteinExistence type="predicted"/>
<dbReference type="SUPFAM" id="SSF48452">
    <property type="entry name" value="TPR-like"/>
    <property type="match status" value="1"/>
</dbReference>
<sequence>MTKPLPVGTVTLLLGDVEDATRLWEKRAQDMSAAVAHLDQTVSDVTAIHHGVRPVEQGEGDSFVIAFACASDAVAAALDLQRAQLGPIRLRIGVHTGEVRLRDEGNYVGPTVNRTARLRNLAHGGQTLLSSATENLVVDGLPSGAWLTHLGTHRLRGLPRPERVVQLCHADLPVEFPPLRATDDLLTHGFPVQLTNFVGRRDQLSEVQQLVAGNRLVTLTGVGGVGKTRLALQVAAQLAGEVGGGWYVDLAPISDPDLVPTKVARALGLRDQPARSTVDVVLHFLAGRQALLVLDNCEHLVEATAALVSRLVDACPRVRVLATSREPFRLAGEVSWRVPALSVSDEAVELFCDRARRVRPDFRLTEANSAAVTEICGRLDGLPLAIELAAARVRALSPAEIVDGLGDRFQLLTGSARMVVARQQTLWASVDWSHALLSGPERVLFRRLAVFVGRFFLDAAEAVAGGGEVERYQVLDALTLLVDKSLVVADDSGGRTFYRLSETVRQYALEKLDESGEMDAVRLRHRDYYVRLAALLDASDDTDYGQCIEQAEVEIDNLRAAFAWTCASSDTELALVLASSLQPVWLTRGRISEGRAWFDAVLRGEDGGQLGLPPVMCARALADKAVLDIFVDVAAGIDHAQQALQIARDVDDPALLSRVLTACGLSAVMAGDDAADRYFTEAIGLARASNDRWRLSQILTFQALDAVARGHPVLACTAAEEARELANAIGDQSFSLWSRCCLGYAQWMRGDLVGAIGQLGEIAEEAEAADDVLHKATSLHALAYALAYHGDVSGAQAAADAALETVGLGEYFAGIGYSASAVAALAAGDLAKAFNASETAWRKMSLATPQSAAVQRMFSAKVALAAGDVTAARRWCDEAVQTAAGRHLVMALTTRARIAVVEGKQEDAQCDAQNALVQLATCEAYLDLPDVLECVAGLAGLAGGYQAAARLFGAAEAIRQRIGVVRFVIHETGYQTSVSSLRDAMGESDFDVAWAEGAALSIREAIEHGQRSVRRHKRPDSGWAALTPAELDVARLVSEGLSNKEIGTRLFISPRTVQTHLTRVYAKLGLTSRVQLAQELDNRA</sequence>
<dbReference type="CDD" id="cd06170">
    <property type="entry name" value="LuxR_C_like"/>
    <property type="match status" value="1"/>
</dbReference>
<dbReference type="InterPro" id="IPR001054">
    <property type="entry name" value="A/G_cyclase"/>
</dbReference>
<dbReference type="PANTHER" id="PTHR47691:SF3">
    <property type="entry name" value="HTH-TYPE TRANSCRIPTIONAL REGULATOR RV0890C-RELATED"/>
    <property type="match status" value="1"/>
</dbReference>
<evidence type="ECO:0000313" key="3">
    <source>
        <dbReference type="EMBL" id="KLO37239.1"/>
    </source>
</evidence>
<dbReference type="InterPro" id="IPR029787">
    <property type="entry name" value="Nucleotide_cyclase"/>
</dbReference>
<dbReference type="CDD" id="cd07302">
    <property type="entry name" value="CHD"/>
    <property type="match status" value="1"/>
</dbReference>
<dbReference type="PANTHER" id="PTHR47691">
    <property type="entry name" value="REGULATOR-RELATED"/>
    <property type="match status" value="1"/>
</dbReference>
<dbReference type="PROSITE" id="PS50125">
    <property type="entry name" value="GUANYLATE_CYCLASE_2"/>
    <property type="match status" value="1"/>
</dbReference>
<evidence type="ECO:0000313" key="4">
    <source>
        <dbReference type="Proteomes" id="UP000036334"/>
    </source>
</evidence>
<dbReference type="GO" id="GO:0043531">
    <property type="term" value="F:ADP binding"/>
    <property type="evidence" value="ECO:0007669"/>
    <property type="project" value="InterPro"/>
</dbReference>
<dbReference type="PROSITE" id="PS50043">
    <property type="entry name" value="HTH_LUXR_2"/>
    <property type="match status" value="1"/>
</dbReference>
<dbReference type="Pfam" id="PF25872">
    <property type="entry name" value="HTH_77"/>
    <property type="match status" value="1"/>
</dbReference>
<evidence type="ECO:0000259" key="1">
    <source>
        <dbReference type="PROSITE" id="PS50043"/>
    </source>
</evidence>
<dbReference type="EMBL" id="LDPR01000006">
    <property type="protein sequence ID" value="KLO37239.1"/>
    <property type="molecule type" value="Genomic_DNA"/>
</dbReference>
<organism evidence="3 4">
    <name type="scientific">Mycobacterium haemophilum</name>
    <dbReference type="NCBI Taxonomy" id="29311"/>
    <lineage>
        <taxon>Bacteria</taxon>
        <taxon>Bacillati</taxon>
        <taxon>Actinomycetota</taxon>
        <taxon>Actinomycetes</taxon>
        <taxon>Mycobacteriales</taxon>
        <taxon>Mycobacteriaceae</taxon>
        <taxon>Mycobacterium</taxon>
    </lineage>
</organism>
<dbReference type="RefSeq" id="WP_047314032.1">
    <property type="nucleotide sequence ID" value="NZ_LDPQ01000003.1"/>
</dbReference>
<dbReference type="InterPro" id="IPR058852">
    <property type="entry name" value="HTH_77"/>
</dbReference>
<dbReference type="GO" id="GO:0003677">
    <property type="term" value="F:DNA binding"/>
    <property type="evidence" value="ECO:0007669"/>
    <property type="project" value="InterPro"/>
</dbReference>
<dbReference type="InterPro" id="IPR027417">
    <property type="entry name" value="P-loop_NTPase"/>
</dbReference>
<dbReference type="GO" id="GO:0006355">
    <property type="term" value="P:regulation of DNA-templated transcription"/>
    <property type="evidence" value="ECO:0007669"/>
    <property type="project" value="InterPro"/>
</dbReference>
<dbReference type="PRINTS" id="PR00038">
    <property type="entry name" value="HTHLUXR"/>
</dbReference>
<dbReference type="Pfam" id="PF00196">
    <property type="entry name" value="GerE"/>
    <property type="match status" value="1"/>
</dbReference>
<reference evidence="3 4" key="1">
    <citation type="submission" date="2015-05" db="EMBL/GenBank/DDBJ databases">
        <title>Genome sequence of Mycobacterium haemophilum.</title>
        <authorList>
            <person name="Greninger A.L."/>
            <person name="Cunningham G."/>
            <person name="Miller S."/>
        </authorList>
    </citation>
    <scope>NUCLEOTIDE SEQUENCE [LARGE SCALE GENOMIC DNA]</scope>
    <source>
        <strain evidence="4">UC1</strain>
    </source>
</reference>
<keyword evidence="4" id="KW-1185">Reference proteome</keyword>
<dbReference type="Gene3D" id="1.10.10.10">
    <property type="entry name" value="Winged helix-like DNA-binding domain superfamily/Winged helix DNA-binding domain"/>
    <property type="match status" value="1"/>
</dbReference>
<dbReference type="Gene3D" id="3.30.70.1230">
    <property type="entry name" value="Nucleotide cyclase"/>
    <property type="match status" value="2"/>
</dbReference>
<dbReference type="InterPro" id="IPR016032">
    <property type="entry name" value="Sig_transdc_resp-reg_C-effctor"/>
</dbReference>
<comment type="caution">
    <text evidence="3">The sequence shown here is derived from an EMBL/GenBank/DDBJ whole genome shotgun (WGS) entry which is preliminary data.</text>
</comment>
<dbReference type="InterPro" id="IPR036388">
    <property type="entry name" value="WH-like_DNA-bd_sf"/>
</dbReference>
<dbReference type="GO" id="GO:0035556">
    <property type="term" value="P:intracellular signal transduction"/>
    <property type="evidence" value="ECO:0007669"/>
    <property type="project" value="InterPro"/>
</dbReference>
<evidence type="ECO:0000259" key="2">
    <source>
        <dbReference type="PROSITE" id="PS50125"/>
    </source>
</evidence>
<dbReference type="SUPFAM" id="SSF55073">
    <property type="entry name" value="Nucleotide cyclase"/>
    <property type="match status" value="1"/>
</dbReference>
<dbReference type="SMART" id="SM00421">
    <property type="entry name" value="HTH_LUXR"/>
    <property type="match status" value="1"/>
</dbReference>
<dbReference type="OrthoDB" id="4624147at2"/>
<dbReference type="Proteomes" id="UP000036334">
    <property type="component" value="Unassembled WGS sequence"/>
</dbReference>
<dbReference type="GO" id="GO:0009190">
    <property type="term" value="P:cyclic nucleotide biosynthetic process"/>
    <property type="evidence" value="ECO:0007669"/>
    <property type="project" value="InterPro"/>
</dbReference>
<dbReference type="AlphaFoldDB" id="A0A0I9YTU6"/>
<dbReference type="PROSITE" id="PS00622">
    <property type="entry name" value="HTH_LUXR_1"/>
    <property type="match status" value="1"/>
</dbReference>
<dbReference type="Pfam" id="PF00211">
    <property type="entry name" value="Guanylate_cyc"/>
    <property type="match status" value="1"/>
</dbReference>
<gene>
    <name evidence="3" type="ORF">ABH38_09875</name>
</gene>
<protein>
    <submittedName>
        <fullName evidence="3">LuxR family transcriptional regulator</fullName>
    </submittedName>
</protein>
<feature type="domain" description="HTH luxR-type" evidence="1">
    <location>
        <begin position="1019"/>
        <end position="1084"/>
    </location>
</feature>
<dbReference type="Gene3D" id="1.25.40.10">
    <property type="entry name" value="Tetratricopeptide repeat domain"/>
    <property type="match status" value="1"/>
</dbReference>
<dbReference type="FunFam" id="3.40.50.300:FF:001702">
    <property type="entry name" value="Transcriptional regulator, LuxR family"/>
    <property type="match status" value="1"/>
</dbReference>
<feature type="domain" description="Guanylate cyclase" evidence="2">
    <location>
        <begin position="11"/>
        <end position="119"/>
    </location>
</feature>
<dbReference type="PATRIC" id="fig|29311.18.peg.2791"/>
<dbReference type="GO" id="GO:0004016">
    <property type="term" value="F:adenylate cyclase activity"/>
    <property type="evidence" value="ECO:0007669"/>
    <property type="project" value="UniProtKB-ARBA"/>
</dbReference>
<dbReference type="SUPFAM" id="SSF46894">
    <property type="entry name" value="C-terminal effector domain of the bipartite response regulators"/>
    <property type="match status" value="1"/>
</dbReference>
<dbReference type="SUPFAM" id="SSF52540">
    <property type="entry name" value="P-loop containing nucleoside triphosphate hydrolases"/>
    <property type="match status" value="1"/>
</dbReference>
<accession>A0A0I9YTU6</accession>
<dbReference type="STRING" id="1202450.B586_12430"/>
<dbReference type="Gene3D" id="3.40.50.300">
    <property type="entry name" value="P-loop containing nucleotide triphosphate hydrolases"/>
    <property type="match status" value="1"/>
</dbReference>
<name>A0A0I9YTU6_9MYCO</name>
<dbReference type="PRINTS" id="PR00364">
    <property type="entry name" value="DISEASERSIST"/>
</dbReference>
<dbReference type="InterPro" id="IPR011990">
    <property type="entry name" value="TPR-like_helical_dom_sf"/>
</dbReference>